<dbReference type="InterPro" id="IPR005754">
    <property type="entry name" value="Sortase"/>
</dbReference>
<dbReference type="CDD" id="cd05829">
    <property type="entry name" value="Sortase_F"/>
    <property type="match status" value="1"/>
</dbReference>
<evidence type="ECO:0000313" key="4">
    <source>
        <dbReference type="Proteomes" id="UP000199504"/>
    </source>
</evidence>
<dbReference type="SUPFAM" id="SSF63817">
    <property type="entry name" value="Sortase"/>
    <property type="match status" value="1"/>
</dbReference>
<dbReference type="STRING" id="262898.GA0070564_10250"/>
<protein>
    <submittedName>
        <fullName evidence="3">Sortase family protein</fullName>
    </submittedName>
</protein>
<reference evidence="4" key="1">
    <citation type="submission" date="2016-06" db="EMBL/GenBank/DDBJ databases">
        <authorList>
            <person name="Varghese N."/>
            <person name="Submissions Spin"/>
        </authorList>
    </citation>
    <scope>NUCLEOTIDE SEQUENCE [LARGE SCALE GENOMIC DNA]</scope>
    <source>
        <strain evidence="4">DSM 44830</strain>
    </source>
</reference>
<dbReference type="Pfam" id="PF04203">
    <property type="entry name" value="Sortase"/>
    <property type="match status" value="1"/>
</dbReference>
<feature type="region of interest" description="Disordered" evidence="2">
    <location>
        <begin position="15"/>
        <end position="43"/>
    </location>
</feature>
<dbReference type="InterPro" id="IPR023365">
    <property type="entry name" value="Sortase_dom-sf"/>
</dbReference>
<keyword evidence="4" id="KW-1185">Reference proteome</keyword>
<dbReference type="InterPro" id="IPR042001">
    <property type="entry name" value="Sortase_F"/>
</dbReference>
<evidence type="ECO:0000256" key="1">
    <source>
        <dbReference type="ARBA" id="ARBA00022801"/>
    </source>
</evidence>
<organism evidence="3 4">
    <name type="scientific">Micromonospora mirobrigensis</name>
    <dbReference type="NCBI Taxonomy" id="262898"/>
    <lineage>
        <taxon>Bacteria</taxon>
        <taxon>Bacillati</taxon>
        <taxon>Actinomycetota</taxon>
        <taxon>Actinomycetes</taxon>
        <taxon>Micromonosporales</taxon>
        <taxon>Micromonosporaceae</taxon>
        <taxon>Micromonospora</taxon>
    </lineage>
</organism>
<evidence type="ECO:0000313" key="3">
    <source>
        <dbReference type="EMBL" id="SCE92000.1"/>
    </source>
</evidence>
<dbReference type="GO" id="GO:0016787">
    <property type="term" value="F:hydrolase activity"/>
    <property type="evidence" value="ECO:0007669"/>
    <property type="project" value="UniProtKB-KW"/>
</dbReference>
<evidence type="ECO:0000256" key="2">
    <source>
        <dbReference type="SAM" id="MobiDB-lite"/>
    </source>
</evidence>
<keyword evidence="1" id="KW-0378">Hydrolase</keyword>
<dbReference type="Proteomes" id="UP000199504">
    <property type="component" value="Unassembled WGS sequence"/>
</dbReference>
<dbReference type="Gene3D" id="2.40.260.10">
    <property type="entry name" value="Sortase"/>
    <property type="match status" value="1"/>
</dbReference>
<dbReference type="NCBIfam" id="NF033748">
    <property type="entry name" value="class_F_sortase"/>
    <property type="match status" value="1"/>
</dbReference>
<name>A0A1C4W718_9ACTN</name>
<gene>
    <name evidence="3" type="ORF">GA0070564_10250</name>
</gene>
<dbReference type="EMBL" id="FMCX01000002">
    <property type="protein sequence ID" value="SCE92000.1"/>
    <property type="molecule type" value="Genomic_DNA"/>
</dbReference>
<accession>A0A1C4W718</accession>
<sequence length="191" mass="19765">MAGATGLALLAAGVGLEPAPPPRPPAATVAPEPSAPAGDTLPRSAPVRVTIPAIHVSADVVPVAGDADGRLEVPPLDRPEVTGWYRPGVSPGEAGNAVIVGHVDSLSGPAVFFNLGRLRVGDTIRVDRVDSTTVAFRVDGVGSYPKERFPTERVYGGGAASRLRLVTCGGRFDVRRGDYLDNVVVFATRVP</sequence>
<dbReference type="AlphaFoldDB" id="A0A1C4W718"/>
<proteinExistence type="predicted"/>